<dbReference type="RefSeq" id="XP_004344043.1">
    <property type="nucleotide sequence ID" value="XM_004343993.1"/>
</dbReference>
<dbReference type="GeneID" id="14921508"/>
<keyword evidence="3" id="KW-1185">Reference proteome</keyword>
<evidence type="ECO:0000256" key="1">
    <source>
        <dbReference type="SAM" id="MobiDB-lite"/>
    </source>
</evidence>
<dbReference type="VEuPathDB" id="AmoebaDB:ACA1_053840"/>
<name>L8H685_ACACF</name>
<dbReference type="KEGG" id="acan:ACA1_053840"/>
<gene>
    <name evidence="2" type="ORF">ACA1_053840</name>
</gene>
<evidence type="ECO:0000313" key="3">
    <source>
        <dbReference type="Proteomes" id="UP000011083"/>
    </source>
</evidence>
<dbReference type="EMBL" id="KB007909">
    <property type="protein sequence ID" value="ELR20640.1"/>
    <property type="molecule type" value="Genomic_DNA"/>
</dbReference>
<feature type="region of interest" description="Disordered" evidence="1">
    <location>
        <begin position="100"/>
        <end position="119"/>
    </location>
</feature>
<dbReference type="Proteomes" id="UP000011083">
    <property type="component" value="Unassembled WGS sequence"/>
</dbReference>
<feature type="compositionally biased region" description="Basic residues" evidence="1">
    <location>
        <begin position="110"/>
        <end position="119"/>
    </location>
</feature>
<protein>
    <submittedName>
        <fullName evidence="2">Uncharacterized protein</fullName>
    </submittedName>
</protein>
<organism evidence="2 3">
    <name type="scientific">Acanthamoeba castellanii (strain ATCC 30010 / Neff)</name>
    <dbReference type="NCBI Taxonomy" id="1257118"/>
    <lineage>
        <taxon>Eukaryota</taxon>
        <taxon>Amoebozoa</taxon>
        <taxon>Discosea</taxon>
        <taxon>Longamoebia</taxon>
        <taxon>Centramoebida</taxon>
        <taxon>Acanthamoebidae</taxon>
        <taxon>Acanthamoeba</taxon>
    </lineage>
</organism>
<proteinExistence type="predicted"/>
<sequence length="165" mass="17627">MELTREEATVLHELTGIAHLLRSLPTGEWGELSGTPSPLSTRHGARGAPGGGRRSSNGGGECRERRRRSPGAPQHLKNHRSEAAGPARGRAHPTLAWVVATRPRVPSLPPKKKKGKGFRVRGTTITGAARRCASSGAGWRACSSACSTHQPPHITIQHHGQWSGR</sequence>
<evidence type="ECO:0000313" key="2">
    <source>
        <dbReference type="EMBL" id="ELR20640.1"/>
    </source>
</evidence>
<feature type="compositionally biased region" description="Gly residues" evidence="1">
    <location>
        <begin position="47"/>
        <end position="60"/>
    </location>
</feature>
<dbReference type="AlphaFoldDB" id="L8H685"/>
<feature type="region of interest" description="Disordered" evidence="1">
    <location>
        <begin position="27"/>
        <end position="93"/>
    </location>
</feature>
<reference evidence="2 3" key="1">
    <citation type="journal article" date="2013" name="Genome Biol.">
        <title>Genome of Acanthamoeba castellanii highlights extensive lateral gene transfer and early evolution of tyrosine kinase signaling.</title>
        <authorList>
            <person name="Clarke M."/>
            <person name="Lohan A.J."/>
            <person name="Liu B."/>
            <person name="Lagkouvardos I."/>
            <person name="Roy S."/>
            <person name="Zafar N."/>
            <person name="Bertelli C."/>
            <person name="Schilde C."/>
            <person name="Kianianmomeni A."/>
            <person name="Burglin T.R."/>
            <person name="Frech C."/>
            <person name="Turcotte B."/>
            <person name="Kopec K.O."/>
            <person name="Synnott J.M."/>
            <person name="Choo C."/>
            <person name="Paponov I."/>
            <person name="Finkler A."/>
            <person name="Soon Heng Tan C."/>
            <person name="Hutchins A.P."/>
            <person name="Weinmeier T."/>
            <person name="Rattei T."/>
            <person name="Chu J.S."/>
            <person name="Gimenez G."/>
            <person name="Irimia M."/>
            <person name="Rigden D.J."/>
            <person name="Fitzpatrick D.A."/>
            <person name="Lorenzo-Morales J."/>
            <person name="Bateman A."/>
            <person name="Chiu C.H."/>
            <person name="Tang P."/>
            <person name="Hegemann P."/>
            <person name="Fromm H."/>
            <person name="Raoult D."/>
            <person name="Greub G."/>
            <person name="Miranda-Saavedra D."/>
            <person name="Chen N."/>
            <person name="Nash P."/>
            <person name="Ginger M.L."/>
            <person name="Horn M."/>
            <person name="Schaap P."/>
            <person name="Caler L."/>
            <person name="Loftus B."/>
        </authorList>
    </citation>
    <scope>NUCLEOTIDE SEQUENCE [LARGE SCALE GENOMIC DNA]</scope>
    <source>
        <strain evidence="2 3">Neff</strain>
    </source>
</reference>
<accession>L8H685</accession>